<evidence type="ECO:0000313" key="1">
    <source>
        <dbReference type="EMBL" id="NKG21332.1"/>
    </source>
</evidence>
<reference evidence="1 2" key="1">
    <citation type="submission" date="2020-04" db="EMBL/GenBank/DDBJ databases">
        <title>Paeniglutamicibacter sp. ANT13_2, a novel actinomycete isolated from sediment in Antarctica.</title>
        <authorList>
            <person name="Sakdapetsiri C."/>
            <person name="Pinyakong O."/>
        </authorList>
    </citation>
    <scope>NUCLEOTIDE SEQUENCE [LARGE SCALE GENOMIC DNA]</scope>
    <source>
        <strain evidence="1 2">ANT13_2</strain>
    </source>
</reference>
<proteinExistence type="predicted"/>
<comment type="caution">
    <text evidence="1">The sequence shown here is derived from an EMBL/GenBank/DDBJ whole genome shotgun (WGS) entry which is preliminary data.</text>
</comment>
<gene>
    <name evidence="1" type="ORF">HED64_11530</name>
</gene>
<organism evidence="1 2">
    <name type="scientific">Paeniglutamicibacter terrestris</name>
    <dbReference type="NCBI Taxonomy" id="2723403"/>
    <lineage>
        <taxon>Bacteria</taxon>
        <taxon>Bacillati</taxon>
        <taxon>Actinomycetota</taxon>
        <taxon>Actinomycetes</taxon>
        <taxon>Micrococcales</taxon>
        <taxon>Micrococcaceae</taxon>
        <taxon>Paeniglutamicibacter</taxon>
    </lineage>
</organism>
<dbReference type="Gene3D" id="3.20.20.80">
    <property type="entry name" value="Glycosidases"/>
    <property type="match status" value="1"/>
</dbReference>
<accession>A0ABX1G7E0</accession>
<dbReference type="EMBL" id="JAAWVT010000005">
    <property type="protein sequence ID" value="NKG21332.1"/>
    <property type="molecule type" value="Genomic_DNA"/>
</dbReference>
<dbReference type="SUPFAM" id="SSF51445">
    <property type="entry name" value="(Trans)glycosidases"/>
    <property type="match status" value="1"/>
</dbReference>
<dbReference type="Proteomes" id="UP000746595">
    <property type="component" value="Unassembled WGS sequence"/>
</dbReference>
<dbReference type="InterPro" id="IPR017853">
    <property type="entry name" value="GH"/>
</dbReference>
<sequence length="452" mass="48900">MTPPDRASLRTGHPLSNRILQDFSADTTPVQRGGAPLRFGVNYTPTRGWFHHWLDFDIDQVSRDLDSIAELGADHIRAFALWPVFQPNRSLIRPQALADLAAVVDAAAERGLDVSVDGLQGHLSSFDYVPAWAQTWHQQNLFTSELVIEGQSAYLEAIASTLAGRPNFLGMSIGNEFSQFASPLHPNRSELTVAQADTWISTMLAACAAGAPGLEHHHSEYDMCWFGGEHSFTPALAARRGHSTTIHSWIFNGTSKLYGGMSEQSLRLAEYLIELGRGWSTDPNRPIWLQEIGAPAPHVSAEDAPAFLEGSLKYALDTENLWGVTWWSSHDVDTALADFPSLEYSLGLIGNDRTIKPQGHAFAKVAAEVRTAPAPARRSTALVLEVGDETLAPGRATCEPGGAFFEAWMSLAMDGARPSVILASQAGDASFLAARGITTVLTTREVSAGSAI</sequence>
<keyword evidence="2" id="KW-1185">Reference proteome</keyword>
<name>A0ABX1G7E0_9MICC</name>
<protein>
    <submittedName>
        <fullName evidence="1">Cellulase family glycosylhydrolase</fullName>
    </submittedName>
</protein>
<evidence type="ECO:0000313" key="2">
    <source>
        <dbReference type="Proteomes" id="UP000746595"/>
    </source>
</evidence>